<dbReference type="EMBL" id="BNCQ01000010">
    <property type="protein sequence ID" value="GIM02014.1"/>
    <property type="molecule type" value="Genomic_DNA"/>
</dbReference>
<gene>
    <name evidence="2" type="ORF">Vretimale_6764</name>
</gene>
<name>A0A8J4LM37_9CHLO</name>
<sequence>MEGRFVLIGACDLKKRSLYDGRYIKFELSNNNKVKLSLLKKYFGPILTLEETALDAEADGFCKVSFEPGAQVLLESLAPPVGAVQVAIAPASQAPASQAPGTQAPATQAPATQAPATQAPATQAPGTQAPATQAPGTQAPATQAPATQAAGTQAPAIRSFWDALFRFHDEAQRKFQFYQFSKTYMTLFVVLWLAQVTILKLTDC</sequence>
<dbReference type="AlphaFoldDB" id="A0A8J4LM37"/>
<evidence type="ECO:0000313" key="2">
    <source>
        <dbReference type="EMBL" id="GIM02014.1"/>
    </source>
</evidence>
<feature type="region of interest" description="Disordered" evidence="1">
    <location>
        <begin position="95"/>
        <end position="150"/>
    </location>
</feature>
<accession>A0A8J4LM37</accession>
<organism evidence="2 3">
    <name type="scientific">Volvox reticuliferus</name>
    <dbReference type="NCBI Taxonomy" id="1737510"/>
    <lineage>
        <taxon>Eukaryota</taxon>
        <taxon>Viridiplantae</taxon>
        <taxon>Chlorophyta</taxon>
        <taxon>core chlorophytes</taxon>
        <taxon>Chlorophyceae</taxon>
        <taxon>CS clade</taxon>
        <taxon>Chlamydomonadales</taxon>
        <taxon>Volvocaceae</taxon>
        <taxon>Volvox</taxon>
    </lineage>
</organism>
<evidence type="ECO:0000313" key="3">
    <source>
        <dbReference type="Proteomes" id="UP000722791"/>
    </source>
</evidence>
<reference evidence="2" key="1">
    <citation type="journal article" date="2021" name="Proc. Natl. Acad. Sci. U.S.A.">
        <title>Three genomes in the algal genus Volvox reveal the fate of a haploid sex-determining region after a transition to homothallism.</title>
        <authorList>
            <person name="Yamamoto K."/>
            <person name="Hamaji T."/>
            <person name="Kawai-Toyooka H."/>
            <person name="Matsuzaki R."/>
            <person name="Takahashi F."/>
            <person name="Nishimura Y."/>
            <person name="Kawachi M."/>
            <person name="Noguchi H."/>
            <person name="Minakuchi Y."/>
            <person name="Umen J.G."/>
            <person name="Toyoda A."/>
            <person name="Nozaki H."/>
        </authorList>
    </citation>
    <scope>NUCLEOTIDE SEQUENCE</scope>
    <source>
        <strain evidence="2">NIES-3785</strain>
    </source>
</reference>
<comment type="caution">
    <text evidence="2">The sequence shown here is derived from an EMBL/GenBank/DDBJ whole genome shotgun (WGS) entry which is preliminary data.</text>
</comment>
<protein>
    <submittedName>
        <fullName evidence="2">Uncharacterized protein</fullName>
    </submittedName>
</protein>
<proteinExistence type="predicted"/>
<evidence type="ECO:0000256" key="1">
    <source>
        <dbReference type="SAM" id="MobiDB-lite"/>
    </source>
</evidence>
<dbReference type="Proteomes" id="UP000722791">
    <property type="component" value="Unassembled WGS sequence"/>
</dbReference>